<evidence type="ECO:0000313" key="1">
    <source>
        <dbReference type="EMBL" id="OGH81246.1"/>
    </source>
</evidence>
<dbReference type="STRING" id="1798689.A3I29_02490"/>
<protein>
    <submittedName>
        <fullName evidence="1">Uncharacterized protein</fullName>
    </submittedName>
</protein>
<reference evidence="1 2" key="1">
    <citation type="journal article" date="2016" name="Nat. Commun.">
        <title>Thousands of microbial genomes shed light on interconnected biogeochemical processes in an aquifer system.</title>
        <authorList>
            <person name="Anantharaman K."/>
            <person name="Brown C.T."/>
            <person name="Hug L.A."/>
            <person name="Sharon I."/>
            <person name="Castelle C.J."/>
            <person name="Probst A.J."/>
            <person name="Thomas B.C."/>
            <person name="Singh A."/>
            <person name="Wilkins M.J."/>
            <person name="Karaoz U."/>
            <person name="Brodie E.L."/>
            <person name="Williams K.H."/>
            <person name="Hubbard S.S."/>
            <person name="Banfield J.F."/>
        </authorList>
    </citation>
    <scope>NUCLEOTIDE SEQUENCE [LARGE SCALE GENOMIC DNA]</scope>
</reference>
<evidence type="ECO:0000313" key="2">
    <source>
        <dbReference type="Proteomes" id="UP000178726"/>
    </source>
</evidence>
<sequence>MFIVTGKQDARFYIAYNDIIERVASFRIRKPNYSDREGFRQFTPAGIRGMISGSVLNPVDRAIRLEFRHTIAATAAALFRLNQIKRVILFAPRQFISDTKLSLPKNVQAIITHIIAANLYESHPFELIKRYQLTRIKHL</sequence>
<organism evidence="1 2">
    <name type="scientific">Candidatus Magasanikbacteria bacterium RIFCSPLOWO2_02_FULL_44_11</name>
    <dbReference type="NCBI Taxonomy" id="1798689"/>
    <lineage>
        <taxon>Bacteria</taxon>
        <taxon>Candidatus Magasanikiibacteriota</taxon>
    </lineage>
</organism>
<dbReference type="AlphaFoldDB" id="A0A1F6NBC7"/>
<name>A0A1F6NBC7_9BACT</name>
<proteinExistence type="predicted"/>
<accession>A0A1F6NBC7</accession>
<gene>
    <name evidence="1" type="ORF">A3I29_02490</name>
</gene>
<dbReference type="Proteomes" id="UP000178726">
    <property type="component" value="Unassembled WGS sequence"/>
</dbReference>
<dbReference type="EMBL" id="MFQK01000007">
    <property type="protein sequence ID" value="OGH81246.1"/>
    <property type="molecule type" value="Genomic_DNA"/>
</dbReference>
<comment type="caution">
    <text evidence="1">The sequence shown here is derived from an EMBL/GenBank/DDBJ whole genome shotgun (WGS) entry which is preliminary data.</text>
</comment>